<dbReference type="GO" id="GO:0035361">
    <property type="term" value="C:Cul8-RING ubiquitin ligase complex"/>
    <property type="evidence" value="ECO:0007669"/>
    <property type="project" value="TreeGrafter"/>
</dbReference>
<dbReference type="GO" id="GO:0005634">
    <property type="term" value="C:nucleus"/>
    <property type="evidence" value="ECO:0007669"/>
    <property type="project" value="InterPro"/>
</dbReference>
<feature type="compositionally biased region" description="Acidic residues" evidence="1">
    <location>
        <begin position="232"/>
        <end position="242"/>
    </location>
</feature>
<feature type="compositionally biased region" description="Low complexity" evidence="1">
    <location>
        <begin position="450"/>
        <end position="464"/>
    </location>
</feature>
<dbReference type="Proteomes" id="UP000245884">
    <property type="component" value="Unassembled WGS sequence"/>
</dbReference>
<feature type="compositionally biased region" description="Basic and acidic residues" evidence="1">
    <location>
        <begin position="1860"/>
        <end position="1869"/>
    </location>
</feature>
<feature type="compositionally biased region" description="Low complexity" evidence="1">
    <location>
        <begin position="181"/>
        <end position="199"/>
    </location>
</feature>
<dbReference type="EMBL" id="KZ819672">
    <property type="protein sequence ID" value="PWN26274.1"/>
    <property type="molecule type" value="Genomic_DNA"/>
</dbReference>
<dbReference type="Pfam" id="PF09462">
    <property type="entry name" value="Mus7"/>
    <property type="match status" value="1"/>
</dbReference>
<dbReference type="GO" id="GO:0000724">
    <property type="term" value="P:double-strand break repair via homologous recombination"/>
    <property type="evidence" value="ECO:0007669"/>
    <property type="project" value="TreeGrafter"/>
</dbReference>
<dbReference type="InterPro" id="IPR019021">
    <property type="entry name" value="Mms22"/>
</dbReference>
<keyword evidence="3" id="KW-1185">Reference proteome</keyword>
<dbReference type="STRING" id="1569628.A0A316UMT3"/>
<feature type="compositionally biased region" description="Basic and acidic residues" evidence="1">
    <location>
        <begin position="487"/>
        <end position="504"/>
    </location>
</feature>
<dbReference type="GeneID" id="37030701"/>
<feature type="compositionally biased region" description="Basic and acidic residues" evidence="1">
    <location>
        <begin position="676"/>
        <end position="685"/>
    </location>
</feature>
<feature type="region of interest" description="Disordered" evidence="1">
    <location>
        <begin position="1843"/>
        <end position="1869"/>
    </location>
</feature>
<organism evidence="2 3">
    <name type="scientific">Jaminaea rosea</name>
    <dbReference type="NCBI Taxonomy" id="1569628"/>
    <lineage>
        <taxon>Eukaryota</taxon>
        <taxon>Fungi</taxon>
        <taxon>Dikarya</taxon>
        <taxon>Basidiomycota</taxon>
        <taxon>Ustilaginomycotina</taxon>
        <taxon>Exobasidiomycetes</taxon>
        <taxon>Microstromatales</taxon>
        <taxon>Microstromatales incertae sedis</taxon>
        <taxon>Jaminaea</taxon>
    </lineage>
</organism>
<feature type="region of interest" description="Disordered" evidence="1">
    <location>
        <begin position="1683"/>
        <end position="1705"/>
    </location>
</feature>
<dbReference type="PANTHER" id="PTHR28122:SF1">
    <property type="entry name" value="E3 UBIQUITIN-PROTEIN LIGASE SUBSTRATE RECEPTOR MMS22"/>
    <property type="match status" value="1"/>
</dbReference>
<proteinExistence type="predicted"/>
<accession>A0A316UMT3</accession>
<feature type="compositionally biased region" description="Basic and acidic residues" evidence="1">
    <location>
        <begin position="148"/>
        <end position="166"/>
    </location>
</feature>
<feature type="compositionally biased region" description="Basic and acidic residues" evidence="1">
    <location>
        <begin position="108"/>
        <end position="127"/>
    </location>
</feature>
<feature type="region of interest" description="Disordered" evidence="1">
    <location>
        <begin position="17"/>
        <end position="90"/>
    </location>
</feature>
<feature type="compositionally biased region" description="Low complexity" evidence="1">
    <location>
        <begin position="1474"/>
        <end position="1487"/>
    </location>
</feature>
<protein>
    <submittedName>
        <fullName evidence="2">Uncharacterized protein</fullName>
    </submittedName>
</protein>
<feature type="compositionally biased region" description="Basic and acidic residues" evidence="1">
    <location>
        <begin position="468"/>
        <end position="480"/>
    </location>
</feature>
<dbReference type="RefSeq" id="XP_025360886.1">
    <property type="nucleotide sequence ID" value="XM_025508878.1"/>
</dbReference>
<evidence type="ECO:0000256" key="1">
    <source>
        <dbReference type="SAM" id="MobiDB-lite"/>
    </source>
</evidence>
<evidence type="ECO:0000313" key="3">
    <source>
        <dbReference type="Proteomes" id="UP000245884"/>
    </source>
</evidence>
<feature type="compositionally biased region" description="Low complexity" evidence="1">
    <location>
        <begin position="709"/>
        <end position="720"/>
    </location>
</feature>
<feature type="compositionally biased region" description="Low complexity" evidence="1">
    <location>
        <begin position="285"/>
        <end position="298"/>
    </location>
</feature>
<dbReference type="PANTHER" id="PTHR28122">
    <property type="entry name" value="E3 UBIQUITIN-PROTEIN LIGASE SUBSTRATE RECEPTOR MMS22"/>
    <property type="match status" value="1"/>
</dbReference>
<dbReference type="OrthoDB" id="2386201at2759"/>
<feature type="region of interest" description="Disordered" evidence="1">
    <location>
        <begin position="1472"/>
        <end position="1491"/>
    </location>
</feature>
<feature type="compositionally biased region" description="Low complexity" evidence="1">
    <location>
        <begin position="306"/>
        <end position="338"/>
    </location>
</feature>
<dbReference type="GO" id="GO:0031297">
    <property type="term" value="P:replication fork processing"/>
    <property type="evidence" value="ECO:0007669"/>
    <property type="project" value="InterPro"/>
</dbReference>
<name>A0A316UMT3_9BASI</name>
<feature type="compositionally biased region" description="Low complexity" evidence="1">
    <location>
        <begin position="579"/>
        <end position="596"/>
    </location>
</feature>
<evidence type="ECO:0000313" key="2">
    <source>
        <dbReference type="EMBL" id="PWN26274.1"/>
    </source>
</evidence>
<gene>
    <name evidence="2" type="ORF">BDZ90DRAFT_275416</name>
</gene>
<feature type="region of interest" description="Disordered" evidence="1">
    <location>
        <begin position="378"/>
        <end position="613"/>
    </location>
</feature>
<feature type="region of interest" description="Disordered" evidence="1">
    <location>
        <begin position="108"/>
        <end position="345"/>
    </location>
</feature>
<sequence>MATQGYREVYVDLTNSQATSILEPSQEAGPSHSPAQHSRETTPPPPPPAPATSSARPAEPDPPIPSALLQPSPPRRNLRTRKPGQLHPYTVEMALYKRRLERNDWEDAVVTDHHMRRRMREERERAAANELPVEGDEASSSWLVADLPGDREGEERKKRRAEAREDKRKRREERRKEAERVAAAAVAEESQARRASSASNTKGKGKAKEPSAPPRQGLSAKELFARYGGLISDEEDDSDGDDAAGGGVDRSPALARQSSARADRQLGPKQRQRRRTAQADNSDASSGSGSRSPSPVLPLRKRRLISSSSSSSSSSPHSPTRPRSAARSHSASSSSSSESSEEEELDLDRYFRQLKRMMPVSMARKYIADLRAMRKGKAYHSDGHVSDTPEPSNTSESEDGEIDGGDATMTPSTSPAEAAALRPGEARKRLGRGTPTGDARFELVGDSDSDSSSSARSAVSVRSSNSEGQRRDYQVYDGDIRWWAQPTEERPAPRREEDAIDRMLSRAVGAPRKARRPGGGGAKRMRAMNATSASRRQGAVSGGRQAGGSSALRERSVNHPALASSVPKQPSRAKRKRYGGVSRPSRSSGPRSAGGPHPLAPNPPLVQPKVRRPLDLRQDDVLFDVELLAQPLPPSRDDERGEDEDAAAAREYAQRVRSYREQSQPSRPLVRRRVGRGGDGRKDLHASPAGQPHSAAGPRPVVRTGSRDSTSSKSPSVATSPQPPGQQRNKGLRPFLRVESWDRPSSSTASGQLSRAQLDADAWGDLANLRLDFGIRPLPAGLSFSPASAIGRGRLFELVELGEGGNQENAALSRIAGRTVLGVDLPPHPDVAVMLQLMPAIFDAIFAATETIRSGRGDAGEEINGESAPDTLSAAVTRTTHGIDDLLRYLAQGITSLADFVPPREVRQYVASIKSQMVHLFDRFQAAPTADQGQEGRQRQKSFETLLLTLRWFDVEVSWRHIASKGLQNADAIDFEEKLADEEELILACEGLMISLLSHGMHRTMHCIKTRAKRDSSIDAAPSHIDDTSAELWVSLIHLLGTAATLLGPHMAFWPVLDSSLSQWLKILPPRRPVLMSEAIWFVTLSLCALSQFSAANGTTLSRPQLRQHWPLVVQAFAATRLRYDESVEQAMPSAALAKRDQYLRAITQRCFNLVSLWRWSGEGAEGALSKIFDVFNAHKLADLPTEEDHDFPPFLRDFNPELLFDETSREGTTYHVFLKLLAHVARSLQATASPEDDPAAAATAADRKISRLFSRVCPVRVMTFSKANPPTARERSSLFNHYSVATLHLFLVPSAAQQRLRQIKSFLVFKEADAQSQVTCIRAMMYAAVVHRHFELDVAPITAWFGSIFKTLLGDAEEVNRKVARGGGATAAAGEYFETQRQAKRVTSLLVAALRSIQHVVEHVSLGGDQQASSPSLRYPDPQLIDRAWTADVLETQSAIDPAVGVEVLKCVQSFLVQRSLVVAKLRPRDQRGNTAANGTTTTPAPRNEESQDSFAELFDDVGDFDFTDPALDNLLDGGEPAANMDGCAHMSVDAAPSATLIDSIRSKDRLFAEQLRSHTSPALFSLISNIFHPDRAREGRLTSLGISLEDTAPSAATGRQRHQLDALLKRGARRRYLELLVDCWAGCAHVLVENGLRDWGSYVTYGNECWRRLEDPVGKRDVALRFLRDVVALDPEVVRRHDRARRSGSRTTHDHGNTDGQQQHQDHYGEFLQVWFAAAPARSLSVQAEYTHALFYPDVEHDGQDVMPWFPRCSLPASPSGSGYGQLDLPLFESQRTKLILGAIRGMRRDYEGGHSHEEEAGDDDEVERAFRRTQVFPCLSALLSSMRIHLEGMRITPRTFANLNGGRRGSSSDSDDSDRGGSARRESSERGYLAFCRHILQGIEREAGEKILRGARAEVERTWGIVRRKEGEMGVNADAGAGAEGGR</sequence>
<reference evidence="2 3" key="1">
    <citation type="journal article" date="2018" name="Mol. Biol. Evol.">
        <title>Broad Genomic Sampling Reveals a Smut Pathogenic Ancestry of the Fungal Clade Ustilaginomycotina.</title>
        <authorList>
            <person name="Kijpornyongpan T."/>
            <person name="Mondo S.J."/>
            <person name="Barry K."/>
            <person name="Sandor L."/>
            <person name="Lee J."/>
            <person name="Lipzen A."/>
            <person name="Pangilinan J."/>
            <person name="LaButti K."/>
            <person name="Hainaut M."/>
            <person name="Henrissat B."/>
            <person name="Grigoriev I.V."/>
            <person name="Spatafora J.W."/>
            <person name="Aime M.C."/>
        </authorList>
    </citation>
    <scope>NUCLEOTIDE SEQUENCE [LARGE SCALE GENOMIC DNA]</scope>
    <source>
        <strain evidence="2 3">MCA 5214</strain>
    </source>
</reference>
<feature type="region of interest" description="Disordered" evidence="1">
    <location>
        <begin position="625"/>
        <end position="732"/>
    </location>
</feature>